<protein>
    <recommendedName>
        <fullName evidence="3">DUF5330 domain-containing protein</fullName>
    </recommendedName>
</protein>
<dbReference type="EMBL" id="JACIEM010000004">
    <property type="protein sequence ID" value="MBB4004186.1"/>
    <property type="molecule type" value="Genomic_DNA"/>
</dbReference>
<dbReference type="Pfam" id="PF17264">
    <property type="entry name" value="DUF5330"/>
    <property type="match status" value="1"/>
</dbReference>
<comment type="caution">
    <text evidence="1">The sequence shown here is derived from an EMBL/GenBank/DDBJ whole genome shotgun (WGS) entry which is preliminary data.</text>
</comment>
<dbReference type="RefSeq" id="WP_183209784.1">
    <property type="nucleotide sequence ID" value="NZ_JAAAMM010000004.1"/>
</dbReference>
<sequence length="166" mass="17104">MIRFILKAGFFLGLVALLLPKTDDGTTAADTAPQFDVFTAMMGAQAAIADLAGFCDRAPAACSAGGAIAQFAGERIGDGIALAYSFVEGETRRPDVFEIEETGVTLASTNAPAPRDPVATGAIRRDAPLAMPAIERISAQRPLPVPAAEIGTAAQSLPIPRPAPRA</sequence>
<dbReference type="Proteomes" id="UP000588647">
    <property type="component" value="Unassembled WGS sequence"/>
</dbReference>
<proteinExistence type="predicted"/>
<evidence type="ECO:0008006" key="3">
    <source>
        <dbReference type="Google" id="ProtNLM"/>
    </source>
</evidence>
<dbReference type="AlphaFoldDB" id="A0A7W6HFQ9"/>
<evidence type="ECO:0000313" key="1">
    <source>
        <dbReference type="EMBL" id="MBB4004186.1"/>
    </source>
</evidence>
<gene>
    <name evidence="1" type="ORF">GGR03_003274</name>
</gene>
<reference evidence="1 2" key="1">
    <citation type="submission" date="2020-08" db="EMBL/GenBank/DDBJ databases">
        <title>Genomic Encyclopedia of Type Strains, Phase IV (KMG-IV): sequencing the most valuable type-strain genomes for metagenomic binning, comparative biology and taxonomic classification.</title>
        <authorList>
            <person name="Goeker M."/>
        </authorList>
    </citation>
    <scope>NUCLEOTIDE SEQUENCE [LARGE SCALE GENOMIC DNA]</scope>
    <source>
        <strain evidence="1 2">DSM 103570</strain>
    </source>
</reference>
<dbReference type="InterPro" id="IPR035220">
    <property type="entry name" value="DUF5330"/>
</dbReference>
<organism evidence="1 2">
    <name type="scientific">Aurantimonas endophytica</name>
    <dbReference type="NCBI Taxonomy" id="1522175"/>
    <lineage>
        <taxon>Bacteria</taxon>
        <taxon>Pseudomonadati</taxon>
        <taxon>Pseudomonadota</taxon>
        <taxon>Alphaproteobacteria</taxon>
        <taxon>Hyphomicrobiales</taxon>
        <taxon>Aurantimonadaceae</taxon>
        <taxon>Aurantimonas</taxon>
    </lineage>
</organism>
<evidence type="ECO:0000313" key="2">
    <source>
        <dbReference type="Proteomes" id="UP000588647"/>
    </source>
</evidence>
<accession>A0A7W6HFQ9</accession>
<name>A0A7W6HFQ9_9HYPH</name>
<keyword evidence="2" id="KW-1185">Reference proteome</keyword>